<evidence type="ECO:0000313" key="1">
    <source>
        <dbReference type="EMBL" id="EGF88471.1"/>
    </source>
</evidence>
<proteinExistence type="predicted"/>
<evidence type="ECO:0008006" key="3">
    <source>
        <dbReference type="Google" id="ProtNLM"/>
    </source>
</evidence>
<gene>
    <name evidence="1" type="ORF">HMPREF0428_00989</name>
</gene>
<dbReference type="EMBL" id="ACRO01000015">
    <property type="protein sequence ID" value="EGF88471.1"/>
    <property type="molecule type" value="Genomic_DNA"/>
</dbReference>
<dbReference type="Proteomes" id="UP000004773">
    <property type="component" value="Unassembled WGS sequence"/>
</dbReference>
<protein>
    <recommendedName>
        <fullName evidence="3">DUF1492 domain-containing protein</fullName>
    </recommendedName>
</protein>
<name>A0AA87AMX7_9BACL</name>
<dbReference type="RefSeq" id="WP_003147080.1">
    <property type="nucleotide sequence ID" value="NZ_GL883583.1"/>
</dbReference>
<organism evidence="1 2">
    <name type="scientific">Gemella haemolysans M341</name>
    <dbReference type="NCBI Taxonomy" id="562981"/>
    <lineage>
        <taxon>Bacteria</taxon>
        <taxon>Bacillati</taxon>
        <taxon>Bacillota</taxon>
        <taxon>Bacilli</taxon>
        <taxon>Bacillales</taxon>
        <taxon>Gemellaceae</taxon>
        <taxon>Gemella</taxon>
    </lineage>
</organism>
<sequence>MKIKKRVGNDKRRYLERIWWYEDRIDSLQRSLKAEEQRKQGVKAIDYRKEQIKGGNKDSWEALIDKTDRYKQDIIDTCLKAVELKKEVLEVVNQVKNPKLQLLLTLRYIERLNWDIIEEKMELPQNTRNKLHAQALSAIRIPNTR</sequence>
<comment type="caution">
    <text evidence="1">The sequence shown here is derived from an EMBL/GenBank/DDBJ whole genome shotgun (WGS) entry which is preliminary data.</text>
</comment>
<dbReference type="Pfam" id="PF07374">
    <property type="entry name" value="DUF1492"/>
    <property type="match status" value="1"/>
</dbReference>
<dbReference type="AlphaFoldDB" id="A0AA87AMX7"/>
<accession>A0AA87AMX7</accession>
<dbReference type="InterPro" id="IPR010861">
    <property type="entry name" value="DUF1492"/>
</dbReference>
<reference evidence="1 2" key="1">
    <citation type="submission" date="2011-03" db="EMBL/GenBank/DDBJ databases">
        <title>The Genome Sequence of Gemella haemolysans M341.</title>
        <authorList>
            <consortium name="The Broad Institute Genome Sequencing Platform"/>
            <consortium name="The Broad Institute Genome Sequencing Center for Infectious Disease"/>
            <person name="Earl A."/>
            <person name="Ward D."/>
            <person name="Feldgarden M."/>
            <person name="Gevers D."/>
            <person name="Sibley C.D."/>
            <person name="Field T.R."/>
            <person name="Grinwis M."/>
            <person name="Eshaghurshan C.S."/>
            <person name="Surette M.G."/>
            <person name="Young S.K."/>
            <person name="Zeng Q."/>
            <person name="Gargeya S."/>
            <person name="Fitzgerald M."/>
            <person name="Haas B."/>
            <person name="Abouelleil A."/>
            <person name="Alvarado L."/>
            <person name="Arachchi H.M."/>
            <person name="Berlin A."/>
            <person name="Brown A."/>
            <person name="Chapman S.B."/>
            <person name="Chen Z."/>
            <person name="Dunbar C."/>
            <person name="Freedman E."/>
            <person name="Gearin G."/>
            <person name="Gellesch M."/>
            <person name="Goldberg J."/>
            <person name="Griggs A."/>
            <person name="Gujja S."/>
            <person name="Heilman E.R."/>
            <person name="Heiman D."/>
            <person name="Howarth C."/>
            <person name="Larson L."/>
            <person name="Lui A."/>
            <person name="MacDonald P.J.P."/>
            <person name="Mehta T."/>
            <person name="Montmayeur A."/>
            <person name="Murphy C."/>
            <person name="Neiman D."/>
            <person name="Pearson M."/>
            <person name="Priest M."/>
            <person name="Roberts A."/>
            <person name="Saif S."/>
            <person name="Shea T."/>
            <person name="Shenoy N."/>
            <person name="Sisk P."/>
            <person name="Stolte C."/>
            <person name="Sykes S."/>
            <person name="White J."/>
            <person name="Yandava C."/>
            <person name="Wortman J."/>
            <person name="Nusbaum C."/>
            <person name="Birren B."/>
        </authorList>
    </citation>
    <scope>NUCLEOTIDE SEQUENCE [LARGE SCALE GENOMIC DNA]</scope>
    <source>
        <strain evidence="1 2">M341</strain>
    </source>
</reference>
<evidence type="ECO:0000313" key="2">
    <source>
        <dbReference type="Proteomes" id="UP000004773"/>
    </source>
</evidence>